<keyword evidence="2" id="KW-1185">Reference proteome</keyword>
<reference evidence="1 2" key="1">
    <citation type="submission" date="2024-10" db="EMBL/GenBank/DDBJ databases">
        <title>The Natural Products Discovery Center: Release of the First 8490 Sequenced Strains for Exploring Actinobacteria Biosynthetic Diversity.</title>
        <authorList>
            <person name="Kalkreuter E."/>
            <person name="Kautsar S.A."/>
            <person name="Yang D."/>
            <person name="Bader C.D."/>
            <person name="Teijaro C.N."/>
            <person name="Fluegel L."/>
            <person name="Davis C.M."/>
            <person name="Simpson J.R."/>
            <person name="Lauterbach L."/>
            <person name="Steele A.D."/>
            <person name="Gui C."/>
            <person name="Meng S."/>
            <person name="Li G."/>
            <person name="Viehrig K."/>
            <person name="Ye F."/>
            <person name="Su P."/>
            <person name="Kiefer A.F."/>
            <person name="Nichols A."/>
            <person name="Cepeda A.J."/>
            <person name="Yan W."/>
            <person name="Fan B."/>
            <person name="Jiang Y."/>
            <person name="Adhikari A."/>
            <person name="Zheng C.-J."/>
            <person name="Schuster L."/>
            <person name="Cowan T.M."/>
            <person name="Smanski M.J."/>
            <person name="Chevrette M.G."/>
            <person name="De Carvalho L.P.S."/>
            <person name="Shen B."/>
        </authorList>
    </citation>
    <scope>NUCLEOTIDE SEQUENCE [LARGE SCALE GENOMIC DNA]</scope>
    <source>
        <strain evidence="1 2">NPDC017990</strain>
    </source>
</reference>
<dbReference type="Proteomes" id="UP001610818">
    <property type="component" value="Unassembled WGS sequence"/>
</dbReference>
<protein>
    <submittedName>
        <fullName evidence="1">Uncharacterized protein</fullName>
    </submittedName>
</protein>
<evidence type="ECO:0000313" key="1">
    <source>
        <dbReference type="EMBL" id="MFH8551617.1"/>
    </source>
</evidence>
<evidence type="ECO:0000313" key="2">
    <source>
        <dbReference type="Proteomes" id="UP001610818"/>
    </source>
</evidence>
<proteinExistence type="predicted"/>
<accession>A0ABW7R2Z5</accession>
<dbReference type="RefSeq" id="WP_397718619.1">
    <property type="nucleotide sequence ID" value="NZ_JBIRGN010000013.1"/>
</dbReference>
<gene>
    <name evidence="1" type="ORF">ACH4F9_42230</name>
</gene>
<dbReference type="EMBL" id="JBIRGQ010000013">
    <property type="protein sequence ID" value="MFH8551617.1"/>
    <property type="molecule type" value="Genomic_DNA"/>
</dbReference>
<sequence length="70" mass="7654">MSSDSIGPAFDQLYRASYRRMLAKGIVVCAPHGRRHGRHDNNDDNDDDAAILVLQRTSTDSAAPPAPPHQ</sequence>
<name>A0ABW7R2Z5_9ACTN</name>
<comment type="caution">
    <text evidence="1">The sequence shown here is derived from an EMBL/GenBank/DDBJ whole genome shotgun (WGS) entry which is preliminary data.</text>
</comment>
<organism evidence="1 2">
    <name type="scientific">Streptomyces longisporoflavus</name>
    <dbReference type="NCBI Taxonomy" id="28044"/>
    <lineage>
        <taxon>Bacteria</taxon>
        <taxon>Bacillati</taxon>
        <taxon>Actinomycetota</taxon>
        <taxon>Actinomycetes</taxon>
        <taxon>Kitasatosporales</taxon>
        <taxon>Streptomycetaceae</taxon>
        <taxon>Streptomyces</taxon>
    </lineage>
</organism>